<dbReference type="SUPFAM" id="SSF144232">
    <property type="entry name" value="HIT/MYND zinc finger-like"/>
    <property type="match status" value="1"/>
</dbReference>
<proteinExistence type="predicted"/>
<feature type="domain" description="MYND-type" evidence="5">
    <location>
        <begin position="17"/>
        <end position="59"/>
    </location>
</feature>
<organism evidence="6 7">
    <name type="scientific">Athelia psychrophila</name>
    <dbReference type="NCBI Taxonomy" id="1759441"/>
    <lineage>
        <taxon>Eukaryota</taxon>
        <taxon>Fungi</taxon>
        <taxon>Dikarya</taxon>
        <taxon>Basidiomycota</taxon>
        <taxon>Agaricomycotina</taxon>
        <taxon>Agaricomycetes</taxon>
        <taxon>Agaricomycetidae</taxon>
        <taxon>Atheliales</taxon>
        <taxon>Atheliaceae</taxon>
        <taxon>Athelia</taxon>
    </lineage>
</organism>
<dbReference type="STRING" id="436010.A0A166BNI0"/>
<dbReference type="OrthoDB" id="432970at2759"/>
<reference evidence="6 7" key="1">
    <citation type="journal article" date="2016" name="Mol. Biol. Evol.">
        <title>Comparative Genomics of Early-Diverging Mushroom-Forming Fungi Provides Insights into the Origins of Lignocellulose Decay Capabilities.</title>
        <authorList>
            <person name="Nagy L.G."/>
            <person name="Riley R."/>
            <person name="Tritt A."/>
            <person name="Adam C."/>
            <person name="Daum C."/>
            <person name="Floudas D."/>
            <person name="Sun H."/>
            <person name="Yadav J.S."/>
            <person name="Pangilinan J."/>
            <person name="Larsson K.H."/>
            <person name="Matsuura K."/>
            <person name="Barry K."/>
            <person name="Labutti K."/>
            <person name="Kuo R."/>
            <person name="Ohm R.A."/>
            <person name="Bhattacharya S.S."/>
            <person name="Shirouzu T."/>
            <person name="Yoshinaga Y."/>
            <person name="Martin F.M."/>
            <person name="Grigoriev I.V."/>
            <person name="Hibbett D.S."/>
        </authorList>
    </citation>
    <scope>NUCLEOTIDE SEQUENCE [LARGE SCALE GENOMIC DNA]</scope>
    <source>
        <strain evidence="6 7">CBS 109695</strain>
    </source>
</reference>
<protein>
    <recommendedName>
        <fullName evidence="5">MYND-type domain-containing protein</fullName>
    </recommendedName>
</protein>
<dbReference type="Pfam" id="PF01753">
    <property type="entry name" value="zf-MYND"/>
    <property type="match status" value="1"/>
</dbReference>
<dbReference type="PROSITE" id="PS50865">
    <property type="entry name" value="ZF_MYND_2"/>
    <property type="match status" value="1"/>
</dbReference>
<keyword evidence="1" id="KW-0479">Metal-binding</keyword>
<evidence type="ECO:0000313" key="6">
    <source>
        <dbReference type="EMBL" id="KZP12824.1"/>
    </source>
</evidence>
<evidence type="ECO:0000313" key="7">
    <source>
        <dbReference type="Proteomes" id="UP000076532"/>
    </source>
</evidence>
<dbReference type="Proteomes" id="UP000076532">
    <property type="component" value="Unassembled WGS sequence"/>
</dbReference>
<accession>A0A166BNI0</accession>
<keyword evidence="2 4" id="KW-0863">Zinc-finger</keyword>
<dbReference type="EMBL" id="KV417642">
    <property type="protein sequence ID" value="KZP12824.1"/>
    <property type="molecule type" value="Genomic_DNA"/>
</dbReference>
<dbReference type="AlphaFoldDB" id="A0A166BNI0"/>
<evidence type="ECO:0000256" key="3">
    <source>
        <dbReference type="ARBA" id="ARBA00022833"/>
    </source>
</evidence>
<name>A0A166BNI0_9AGAM</name>
<dbReference type="PROSITE" id="PS01360">
    <property type="entry name" value="ZF_MYND_1"/>
    <property type="match status" value="1"/>
</dbReference>
<dbReference type="Gene3D" id="6.10.140.2220">
    <property type="match status" value="1"/>
</dbReference>
<keyword evidence="3" id="KW-0862">Zinc</keyword>
<evidence type="ECO:0000259" key="5">
    <source>
        <dbReference type="PROSITE" id="PS50865"/>
    </source>
</evidence>
<dbReference type="GO" id="GO:0008270">
    <property type="term" value="F:zinc ion binding"/>
    <property type="evidence" value="ECO:0007669"/>
    <property type="project" value="UniProtKB-KW"/>
</dbReference>
<evidence type="ECO:0000256" key="2">
    <source>
        <dbReference type="ARBA" id="ARBA00022771"/>
    </source>
</evidence>
<dbReference type="InterPro" id="IPR002893">
    <property type="entry name" value="Znf_MYND"/>
</dbReference>
<sequence>MPPTKSTASPSRPGKACQNCRAVENPPDFVFRYCGLCHRTAYCNRDCQRADWKMHKFSCASAAEKIKLMKGPLRYLPPPGGTVGPVIDRKVVERKLMHWIEAYKPLLKYTVDNALTLQTTPERCNTEMVHMWLKTTPQKDTLRYFSVEKAMVRSFWETRVMVSEREGVQESNAVFDSLAEMSKAMHLQGSLGLGVIVTFIEEARIMHMTPFGTPQRSEAINRIDSDWLANLTDMVAAGVTGR</sequence>
<gene>
    <name evidence="6" type="ORF">FIBSPDRAFT_869947</name>
</gene>
<keyword evidence="7" id="KW-1185">Reference proteome</keyword>
<evidence type="ECO:0000256" key="1">
    <source>
        <dbReference type="ARBA" id="ARBA00022723"/>
    </source>
</evidence>
<evidence type="ECO:0000256" key="4">
    <source>
        <dbReference type="PROSITE-ProRule" id="PRU00134"/>
    </source>
</evidence>